<dbReference type="InterPro" id="IPR001647">
    <property type="entry name" value="HTH_TetR"/>
</dbReference>
<feature type="DNA-binding region" description="H-T-H motif" evidence="2">
    <location>
        <begin position="36"/>
        <end position="55"/>
    </location>
</feature>
<dbReference type="Proteomes" id="UP000476030">
    <property type="component" value="Unassembled WGS sequence"/>
</dbReference>
<dbReference type="Gene3D" id="1.10.357.10">
    <property type="entry name" value="Tetracycline Repressor, domain 2"/>
    <property type="match status" value="1"/>
</dbReference>
<dbReference type="InterPro" id="IPR050109">
    <property type="entry name" value="HTH-type_TetR-like_transc_reg"/>
</dbReference>
<dbReference type="PRINTS" id="PR00455">
    <property type="entry name" value="HTHTETR"/>
</dbReference>
<dbReference type="PANTHER" id="PTHR30328">
    <property type="entry name" value="TRANSCRIPTIONAL REPRESSOR"/>
    <property type="match status" value="1"/>
</dbReference>
<dbReference type="SUPFAM" id="SSF46689">
    <property type="entry name" value="Homeodomain-like"/>
    <property type="match status" value="1"/>
</dbReference>
<organism evidence="4 5">
    <name type="scientific">Sneathiella litorea</name>
    <dbReference type="NCBI Taxonomy" id="2606216"/>
    <lineage>
        <taxon>Bacteria</taxon>
        <taxon>Pseudomonadati</taxon>
        <taxon>Pseudomonadota</taxon>
        <taxon>Alphaproteobacteria</taxon>
        <taxon>Sneathiellales</taxon>
        <taxon>Sneathiellaceae</taxon>
        <taxon>Sneathiella</taxon>
    </lineage>
</organism>
<dbReference type="Pfam" id="PF00440">
    <property type="entry name" value="TetR_N"/>
    <property type="match status" value="1"/>
</dbReference>
<dbReference type="SUPFAM" id="SSF48498">
    <property type="entry name" value="Tetracyclin repressor-like, C-terminal domain"/>
    <property type="match status" value="1"/>
</dbReference>
<dbReference type="Pfam" id="PF17938">
    <property type="entry name" value="TetR_C_29"/>
    <property type="match status" value="1"/>
</dbReference>
<comment type="caution">
    <text evidence="4">The sequence shown here is derived from an EMBL/GenBank/DDBJ whole genome shotgun (WGS) entry which is preliminary data.</text>
</comment>
<sequence>MQQSGQKKTRNAELTKAKILECATHEFSRHGFAGARVSGITKRAGVNINLVYHYFSGKEGLFIAVMERAYKTIRSHHNDTEIRGLDPIEAMETLVRSTFQLFLKKPEIIGLLNAENLYSASHIRKSKEIETLYHPLLEAIEEILERGAKEGKFRSNVDPIDLFISINAEGYMFLSNCHTLGFVLHENLMDPERVRQREEHIVKVILYFLQFQPPQ</sequence>
<dbReference type="InterPro" id="IPR009057">
    <property type="entry name" value="Homeodomain-like_sf"/>
</dbReference>
<keyword evidence="5" id="KW-1185">Reference proteome</keyword>
<dbReference type="GO" id="GO:0003677">
    <property type="term" value="F:DNA binding"/>
    <property type="evidence" value="ECO:0007669"/>
    <property type="project" value="UniProtKB-UniRule"/>
</dbReference>
<evidence type="ECO:0000313" key="4">
    <source>
        <dbReference type="EMBL" id="MZR31216.1"/>
    </source>
</evidence>
<dbReference type="InterPro" id="IPR036271">
    <property type="entry name" value="Tet_transcr_reg_TetR-rel_C_sf"/>
</dbReference>
<dbReference type="PROSITE" id="PS50977">
    <property type="entry name" value="HTH_TETR_2"/>
    <property type="match status" value="1"/>
</dbReference>
<feature type="domain" description="HTH tetR-type" evidence="3">
    <location>
        <begin position="13"/>
        <end position="73"/>
    </location>
</feature>
<name>A0A6L8W7X6_9PROT</name>
<dbReference type="PANTHER" id="PTHR30328:SF54">
    <property type="entry name" value="HTH-TYPE TRANSCRIPTIONAL REPRESSOR SCO4008"/>
    <property type="match status" value="1"/>
</dbReference>
<proteinExistence type="predicted"/>
<evidence type="ECO:0000256" key="2">
    <source>
        <dbReference type="PROSITE-ProRule" id="PRU00335"/>
    </source>
</evidence>
<keyword evidence="1 2" id="KW-0238">DNA-binding</keyword>
<dbReference type="InterPro" id="IPR041474">
    <property type="entry name" value="NicS_C"/>
</dbReference>
<dbReference type="RefSeq" id="WP_161315741.1">
    <property type="nucleotide sequence ID" value="NZ_WTUW01000002.1"/>
</dbReference>
<evidence type="ECO:0000313" key="5">
    <source>
        <dbReference type="Proteomes" id="UP000476030"/>
    </source>
</evidence>
<evidence type="ECO:0000256" key="1">
    <source>
        <dbReference type="ARBA" id="ARBA00023125"/>
    </source>
</evidence>
<accession>A0A6L8W7X6</accession>
<protein>
    <submittedName>
        <fullName evidence="4">TetR family transcriptional regulator</fullName>
    </submittedName>
</protein>
<dbReference type="AlphaFoldDB" id="A0A6L8W7X6"/>
<evidence type="ECO:0000259" key="3">
    <source>
        <dbReference type="PROSITE" id="PS50977"/>
    </source>
</evidence>
<dbReference type="EMBL" id="WTUW01000002">
    <property type="protein sequence ID" value="MZR31216.1"/>
    <property type="molecule type" value="Genomic_DNA"/>
</dbReference>
<reference evidence="4 5" key="1">
    <citation type="submission" date="2019-12" db="EMBL/GenBank/DDBJ databases">
        <title>Snethiella sp. nov. sp. isolated from sea sand.</title>
        <authorList>
            <person name="Kim J."/>
            <person name="Jeong S.E."/>
            <person name="Jung H.S."/>
            <person name="Jeon C.O."/>
        </authorList>
    </citation>
    <scope>NUCLEOTIDE SEQUENCE [LARGE SCALE GENOMIC DNA]</scope>
    <source>
        <strain evidence="4 5">DP05</strain>
    </source>
</reference>
<gene>
    <name evidence="4" type="ORF">GQE98_11300</name>
</gene>